<evidence type="ECO:0000256" key="6">
    <source>
        <dbReference type="RuleBase" id="RU004432"/>
    </source>
</evidence>
<dbReference type="Pfam" id="PF02861">
    <property type="entry name" value="Clp_N"/>
    <property type="match status" value="1"/>
</dbReference>
<dbReference type="SUPFAM" id="SSF81923">
    <property type="entry name" value="Double Clp-N motif"/>
    <property type="match status" value="1"/>
</dbReference>
<dbReference type="InterPro" id="IPR041546">
    <property type="entry name" value="ClpA/ClpB_AAA_lid"/>
</dbReference>
<accession>A0A0X8FM94</accession>
<dbReference type="InterPro" id="IPR027417">
    <property type="entry name" value="P-loop_NTPase"/>
</dbReference>
<organism evidence="8 9">
    <name type="scientific">Aerococcus urinaehominis</name>
    <dbReference type="NCBI Taxonomy" id="128944"/>
    <lineage>
        <taxon>Bacteria</taxon>
        <taxon>Bacillati</taxon>
        <taxon>Bacillota</taxon>
        <taxon>Bacilli</taxon>
        <taxon>Lactobacillales</taxon>
        <taxon>Aerococcaceae</taxon>
        <taxon>Aerococcus</taxon>
    </lineage>
</organism>
<evidence type="ECO:0000256" key="7">
    <source>
        <dbReference type="SAM" id="MobiDB-lite"/>
    </source>
</evidence>
<dbReference type="InterPro" id="IPR004176">
    <property type="entry name" value="Clp_R_N"/>
</dbReference>
<dbReference type="GO" id="GO:0005524">
    <property type="term" value="F:ATP binding"/>
    <property type="evidence" value="ECO:0007669"/>
    <property type="project" value="UniProtKB-KW"/>
</dbReference>
<keyword evidence="3 6" id="KW-0067">ATP-binding</keyword>
<dbReference type="KEGG" id="auh:AWM75_04150"/>
<dbReference type="FunFam" id="3.40.50.300:FF:000025">
    <property type="entry name" value="ATP-dependent Clp protease subunit"/>
    <property type="match status" value="1"/>
</dbReference>
<dbReference type="Pfam" id="PF00004">
    <property type="entry name" value="AAA"/>
    <property type="match status" value="1"/>
</dbReference>
<dbReference type="InterPro" id="IPR018368">
    <property type="entry name" value="ClpA/B_CS1"/>
</dbReference>
<keyword evidence="9" id="KW-1185">Reference proteome</keyword>
<feature type="region of interest" description="Disordered" evidence="7">
    <location>
        <begin position="147"/>
        <end position="169"/>
    </location>
</feature>
<dbReference type="STRING" id="128944.AWM75_04150"/>
<comment type="function">
    <text evidence="5">Part of a stress-induced multi-chaperone system, it is involved in the recovery of the cell from heat-induced damage, in cooperation with DnaK, DnaJ and GrpE. Acts before DnaK, in the processing of protein aggregates. Protein binding stimulates the ATPase activity; ATP hydrolysis unfolds the denatured protein aggregates, which probably helps expose new hydrophobic binding sites on the surface of ClpB-bound aggregates, contributing to the solubilization and refolding of denatured protein aggregates by DnaK.</text>
</comment>
<dbReference type="GO" id="GO:0034605">
    <property type="term" value="P:cellular response to heat"/>
    <property type="evidence" value="ECO:0007669"/>
    <property type="project" value="TreeGrafter"/>
</dbReference>
<evidence type="ECO:0000256" key="1">
    <source>
        <dbReference type="ARBA" id="ARBA00022737"/>
    </source>
</evidence>
<sequence length="831" mass="92792">MTEKYTDKALAAIDLAKQAARHFRSNRVSSEHLLLGLYEEGSGIAHAILAKYIPNERALREEIEFTSGYGSSGLSQIADHDGFSPRCHKVFYLAGQEAERLHAPLIGTEHLLLALISEEILAVRILKNFDVNPEKLEREIYHLIGAKPPVRQRRSKDQSQKGQEDPTPVLTSLTKDLSAAAGLGQLDPVIGRTKEIRRIMQILSRRTKNNPVLVGEPGVGKTAIAEGIALAINAGEVPDSLAQKRLLMLDMGSLVAGTKYRGEFEDRMKHLVEELRKDGQVILFIDELHTLIGAGGAEGAIDASNLLKPALARGEIQVIGATTLDEYQKYIEKDAALERRFAKVLVEEPSPEETEQILLGIRSKYEEFHHLKITDEAVAAAVDLSRRYITDRFLPDKAIDVMDEAAATARLDYAKPTHQAITALENRYQRLEAEKMACVNNQEFDKAAQIHQDQIELAQQIRDLKTKQPNRDSYELAIGKDEVAEIIAIWTGVPVTQLTEAENQKLMALEDRIGRRVKGQAEAIQAVSRAVRRARSGIKSPNRPIGSFMFLGPTGVGKTELAKALAEDLFGSENHLIRVDMSEYMEKYSTSRLIGSAPGYVGYDEGGQLTEQVRQKPYSVILFDEIEKAHPDVFNMLLQVLDDGYITDAKGRRVDFRNTIMIMTSNLGATALRDEKQVGFGAQDQAHDYQAMDRKIREELKKAFRPEFLNRVDEIIVFHRLGQEQILEIVDKFVNLLASQLAEQNINLRFSHAALEQLAKEGYSSEYGARPLRRLIQQKIEDPLSDYIISGKLAEGDQALVGARQGELYIKVTHPDGSEEKAEVKNLIKQS</sequence>
<dbReference type="InterPro" id="IPR003593">
    <property type="entry name" value="AAA+_ATPase"/>
</dbReference>
<protein>
    <submittedName>
        <fullName evidence="8">ATP-dependent Clp protease ATP-binding subunit ClpC</fullName>
    </submittedName>
</protein>
<dbReference type="SUPFAM" id="SSF52540">
    <property type="entry name" value="P-loop containing nucleoside triphosphate hydrolases"/>
    <property type="match status" value="2"/>
</dbReference>
<keyword evidence="1" id="KW-0677">Repeat</keyword>
<dbReference type="Gene3D" id="1.10.1780.10">
    <property type="entry name" value="Clp, N-terminal domain"/>
    <property type="match status" value="1"/>
</dbReference>
<dbReference type="AlphaFoldDB" id="A0A0X8FM94"/>
<keyword evidence="8" id="KW-0645">Protease</keyword>
<dbReference type="PROSITE" id="PS51903">
    <property type="entry name" value="CLP_R"/>
    <property type="match status" value="1"/>
</dbReference>
<evidence type="ECO:0000256" key="2">
    <source>
        <dbReference type="ARBA" id="ARBA00022741"/>
    </source>
</evidence>
<name>A0A0X8FM94_9LACT</name>
<dbReference type="Pfam" id="PF17871">
    <property type="entry name" value="AAA_lid_9"/>
    <property type="match status" value="1"/>
</dbReference>
<keyword evidence="4 6" id="KW-0143">Chaperone</keyword>
<dbReference type="Gene3D" id="3.40.50.300">
    <property type="entry name" value="P-loop containing nucleotide triphosphate hydrolases"/>
    <property type="match status" value="2"/>
</dbReference>
<dbReference type="RefSeq" id="WP_067978617.1">
    <property type="nucleotide sequence ID" value="NZ_CP014163.1"/>
</dbReference>
<dbReference type="GO" id="GO:0006508">
    <property type="term" value="P:proteolysis"/>
    <property type="evidence" value="ECO:0007669"/>
    <property type="project" value="UniProtKB-KW"/>
</dbReference>
<dbReference type="InterPro" id="IPR036628">
    <property type="entry name" value="Clp_N_dom_sf"/>
</dbReference>
<dbReference type="InterPro" id="IPR001270">
    <property type="entry name" value="ClpA/B"/>
</dbReference>
<evidence type="ECO:0000256" key="3">
    <source>
        <dbReference type="ARBA" id="ARBA00022840"/>
    </source>
</evidence>
<dbReference type="CDD" id="cd19499">
    <property type="entry name" value="RecA-like_ClpB_Hsp104-like"/>
    <property type="match status" value="1"/>
</dbReference>
<dbReference type="GO" id="GO:0008233">
    <property type="term" value="F:peptidase activity"/>
    <property type="evidence" value="ECO:0007669"/>
    <property type="project" value="UniProtKB-KW"/>
</dbReference>
<dbReference type="SMART" id="SM01086">
    <property type="entry name" value="ClpB_D2-small"/>
    <property type="match status" value="1"/>
</dbReference>
<dbReference type="PROSITE" id="PS00870">
    <property type="entry name" value="CLPAB_1"/>
    <property type="match status" value="1"/>
</dbReference>
<dbReference type="Gene3D" id="1.10.8.60">
    <property type="match status" value="2"/>
</dbReference>
<dbReference type="FunFam" id="3.40.50.300:FF:000010">
    <property type="entry name" value="Chaperone clpB 1, putative"/>
    <property type="match status" value="1"/>
</dbReference>
<dbReference type="InterPro" id="IPR003959">
    <property type="entry name" value="ATPase_AAA_core"/>
</dbReference>
<dbReference type="PANTHER" id="PTHR11638">
    <property type="entry name" value="ATP-DEPENDENT CLP PROTEASE"/>
    <property type="match status" value="1"/>
</dbReference>
<dbReference type="GO" id="GO:0016887">
    <property type="term" value="F:ATP hydrolysis activity"/>
    <property type="evidence" value="ECO:0007669"/>
    <property type="project" value="InterPro"/>
</dbReference>
<evidence type="ECO:0000313" key="9">
    <source>
        <dbReference type="Proteomes" id="UP000062260"/>
    </source>
</evidence>
<evidence type="ECO:0000256" key="5">
    <source>
        <dbReference type="ARBA" id="ARBA00025613"/>
    </source>
</evidence>
<reference evidence="8 9" key="1">
    <citation type="journal article" date="2016" name="Genome Announc.">
        <title>Complete Genome Sequences of Aerococcus christensenii CCUG 28831T, Aerococcus sanguinicola CCUG 43001T, Aerococcus urinae CCUG 36881T, Aerococcus urinaeequi CCUG 28094T, Aerococcus urinaehominis CCUG 42038 BT, and Aerococcus viridans CCUG 4311T.</title>
        <authorList>
            <person name="Carkaci D."/>
            <person name="Dargis R."/>
            <person name="Nielsen X.C."/>
            <person name="Skovgaard O."/>
            <person name="Fuursted K."/>
            <person name="Christensen J.J."/>
        </authorList>
    </citation>
    <scope>NUCLEOTIDE SEQUENCE [LARGE SCALE GENOMIC DNA]</scope>
    <source>
        <strain evidence="8 9">CCUG42038B</strain>
    </source>
</reference>
<keyword evidence="8" id="KW-0378">Hydrolase</keyword>
<dbReference type="InterPro" id="IPR019489">
    <property type="entry name" value="Clp_ATPase_C"/>
</dbReference>
<gene>
    <name evidence="8" type="ORF">AWM75_04150</name>
</gene>
<feature type="compositionally biased region" description="Basic and acidic residues" evidence="7">
    <location>
        <begin position="155"/>
        <end position="164"/>
    </location>
</feature>
<keyword evidence="2 6" id="KW-0547">Nucleotide-binding</keyword>
<reference evidence="9" key="2">
    <citation type="submission" date="2016-01" db="EMBL/GenBank/DDBJ databases">
        <title>Six Aerococcus type strain genome sequencing and assembly using PacBio and Illumina Hiseq.</title>
        <authorList>
            <person name="Carkaci D."/>
            <person name="Dargis R."/>
            <person name="Nielsen X.C."/>
            <person name="Skovgaard O."/>
            <person name="Fuursted K."/>
            <person name="Christensen J.J."/>
        </authorList>
    </citation>
    <scope>NUCLEOTIDE SEQUENCE [LARGE SCALE GENOMIC DNA]</scope>
    <source>
        <strain evidence="9">CCUG42038B</strain>
    </source>
</reference>
<evidence type="ECO:0000313" key="8">
    <source>
        <dbReference type="EMBL" id="AMB99247.1"/>
    </source>
</evidence>
<dbReference type="CDD" id="cd00009">
    <property type="entry name" value="AAA"/>
    <property type="match status" value="1"/>
</dbReference>
<evidence type="ECO:0000256" key="4">
    <source>
        <dbReference type="ARBA" id="ARBA00023186"/>
    </source>
</evidence>
<dbReference type="Gene3D" id="4.10.860.10">
    <property type="entry name" value="UVR domain"/>
    <property type="match status" value="1"/>
</dbReference>
<dbReference type="Pfam" id="PF10431">
    <property type="entry name" value="ClpB_D2-small"/>
    <property type="match status" value="1"/>
</dbReference>
<dbReference type="Pfam" id="PF07724">
    <property type="entry name" value="AAA_2"/>
    <property type="match status" value="1"/>
</dbReference>
<dbReference type="PROSITE" id="PS00871">
    <property type="entry name" value="CLPAB_2"/>
    <property type="match status" value="1"/>
</dbReference>
<dbReference type="PRINTS" id="PR00300">
    <property type="entry name" value="CLPPROTEASEA"/>
</dbReference>
<dbReference type="SMART" id="SM00382">
    <property type="entry name" value="AAA"/>
    <property type="match status" value="2"/>
</dbReference>
<dbReference type="PANTHER" id="PTHR11638:SF18">
    <property type="entry name" value="HEAT SHOCK PROTEIN 104"/>
    <property type="match status" value="1"/>
</dbReference>
<dbReference type="Proteomes" id="UP000062260">
    <property type="component" value="Chromosome"/>
</dbReference>
<dbReference type="EMBL" id="CP014163">
    <property type="protein sequence ID" value="AMB99247.1"/>
    <property type="molecule type" value="Genomic_DNA"/>
</dbReference>
<dbReference type="OrthoDB" id="9803641at2"/>
<proteinExistence type="inferred from homology"/>
<comment type="similarity">
    <text evidence="6">Belongs to the ClpA/ClpB family.</text>
</comment>
<dbReference type="InterPro" id="IPR050130">
    <property type="entry name" value="ClpA_ClpB"/>
</dbReference>
<dbReference type="GO" id="GO:0005737">
    <property type="term" value="C:cytoplasm"/>
    <property type="evidence" value="ECO:0007669"/>
    <property type="project" value="TreeGrafter"/>
</dbReference>
<dbReference type="InterPro" id="IPR028299">
    <property type="entry name" value="ClpA/B_CS2"/>
</dbReference>